<dbReference type="InterPro" id="IPR017853">
    <property type="entry name" value="GH"/>
</dbReference>
<evidence type="ECO:0000313" key="3">
    <source>
        <dbReference type="EMBL" id="MFD1845127.1"/>
    </source>
</evidence>
<sequence>MSDYPNSPTPDPAPEETEQGPAQRSRPSPKVLMAAGLATIVVLVGAGVGISALAQDEEPGATPSASSSPSPSAAAVETSSAPTPVPTSTEPLPPAPTVFYEQAGPPAGSPLEAVEAMTIEVSDEPTGTELPSNLIGLSLEATDLADPRMSGDNPEIVASLTGLGRPMLRFGGNAVDRRFFWTSSNEAIPGNLEGDKAHPVRAAGPADLERVNTLLEAADATISLTVDMGNYDPERAADMTMHASDIFGDRLVGITIGNEPNGYPTNGLRPSDWGIPDYLEELKTYADAMYEVAPEVRIVGPGTYAEAWWEPFTQADLQQEKILSFHHYPLSQCDGSNDPLGEPIMDNLMASAIHDRADDYRRAALAPAEAAGLETWIPETGISACPGSNETTKTHASALWSVDYALSAAQIGIPRLSFHSSLLTCQGGPPMSSICSGGPYLQPDATFNERANYYGLSMVAELPPGAFLQNTAQGGGLAYSYVVRHEDNSMSVVLVNQNDPEVAAQTDVTVTLPAAARTSSMTQLAGPSYGAEDSTIIDGAFAAPVPAGERPAIPGFVPGAESVQLPVTAGTVSVFNFTF</sequence>
<dbReference type="RefSeq" id="WP_343877126.1">
    <property type="nucleotide sequence ID" value="NZ_BAAAIJ010000002.1"/>
</dbReference>
<evidence type="ECO:0000313" key="4">
    <source>
        <dbReference type="Proteomes" id="UP001597307"/>
    </source>
</evidence>
<dbReference type="PANTHER" id="PTHR36183">
    <property type="entry name" value="BETA-GLUCURONIDASE"/>
    <property type="match status" value="1"/>
</dbReference>
<reference evidence="4" key="1">
    <citation type="journal article" date="2019" name="Int. J. Syst. Evol. Microbiol.">
        <title>The Global Catalogue of Microorganisms (GCM) 10K type strain sequencing project: providing services to taxonomists for standard genome sequencing and annotation.</title>
        <authorList>
            <consortium name="The Broad Institute Genomics Platform"/>
            <consortium name="The Broad Institute Genome Sequencing Center for Infectious Disease"/>
            <person name="Wu L."/>
            <person name="Ma J."/>
        </authorList>
    </citation>
    <scope>NUCLEOTIDE SEQUENCE [LARGE SCALE GENOMIC DNA]</scope>
    <source>
        <strain evidence="4">JCM 11496</strain>
    </source>
</reference>
<feature type="region of interest" description="Disordered" evidence="1">
    <location>
        <begin position="1"/>
        <end position="30"/>
    </location>
</feature>
<feature type="transmembrane region" description="Helical" evidence="2">
    <location>
        <begin position="31"/>
        <end position="54"/>
    </location>
</feature>
<evidence type="ECO:0000256" key="1">
    <source>
        <dbReference type="SAM" id="MobiDB-lite"/>
    </source>
</evidence>
<protein>
    <recommendedName>
        <fullName evidence="5">Glycosyl hydrolase family 79, N-terminal domain</fullName>
    </recommendedName>
</protein>
<dbReference type="Proteomes" id="UP001597307">
    <property type="component" value="Unassembled WGS sequence"/>
</dbReference>
<evidence type="ECO:0000256" key="2">
    <source>
        <dbReference type="SAM" id="Phobius"/>
    </source>
</evidence>
<keyword evidence="4" id="KW-1185">Reference proteome</keyword>
<name>A0ABW4Q319_9MICC</name>
<dbReference type="PANTHER" id="PTHR36183:SF2">
    <property type="entry name" value="BETA-GLUCURONIDASE C-TERMINAL DOMAIN-CONTAINING PROTEIN"/>
    <property type="match status" value="1"/>
</dbReference>
<accession>A0ABW4Q319</accession>
<dbReference type="InterPro" id="IPR052974">
    <property type="entry name" value="GH79_Enzymes"/>
</dbReference>
<feature type="compositionally biased region" description="Low complexity" evidence="1">
    <location>
        <begin position="60"/>
        <end position="90"/>
    </location>
</feature>
<keyword evidence="2" id="KW-0812">Transmembrane</keyword>
<dbReference type="Gene3D" id="2.60.40.1180">
    <property type="entry name" value="Golgi alpha-mannosidase II"/>
    <property type="match status" value="1"/>
</dbReference>
<gene>
    <name evidence="3" type="ORF">ACFSFX_00760</name>
</gene>
<dbReference type="EMBL" id="JBHUGA010000002">
    <property type="protein sequence ID" value="MFD1845127.1"/>
    <property type="molecule type" value="Genomic_DNA"/>
</dbReference>
<comment type="caution">
    <text evidence="3">The sequence shown here is derived from an EMBL/GenBank/DDBJ whole genome shotgun (WGS) entry which is preliminary data.</text>
</comment>
<dbReference type="Gene3D" id="3.20.20.80">
    <property type="entry name" value="Glycosidases"/>
    <property type="match status" value="1"/>
</dbReference>
<dbReference type="SUPFAM" id="SSF51445">
    <property type="entry name" value="(Trans)glycosidases"/>
    <property type="match status" value="1"/>
</dbReference>
<dbReference type="InterPro" id="IPR013780">
    <property type="entry name" value="Glyco_hydro_b"/>
</dbReference>
<evidence type="ECO:0008006" key="5">
    <source>
        <dbReference type="Google" id="ProtNLM"/>
    </source>
</evidence>
<keyword evidence="2" id="KW-1133">Transmembrane helix</keyword>
<organism evidence="3 4">
    <name type="scientific">Arthrobacter flavus</name>
    <dbReference type="NCBI Taxonomy" id="95172"/>
    <lineage>
        <taxon>Bacteria</taxon>
        <taxon>Bacillati</taxon>
        <taxon>Actinomycetota</taxon>
        <taxon>Actinomycetes</taxon>
        <taxon>Micrococcales</taxon>
        <taxon>Micrococcaceae</taxon>
        <taxon>Arthrobacter</taxon>
    </lineage>
</organism>
<proteinExistence type="predicted"/>
<feature type="region of interest" description="Disordered" evidence="1">
    <location>
        <begin position="57"/>
        <end position="107"/>
    </location>
</feature>
<keyword evidence="2" id="KW-0472">Membrane</keyword>